<protein>
    <submittedName>
        <fullName evidence="1">Uncharacterized protein</fullName>
    </submittedName>
</protein>
<accession>A0A2G8KCZ0</accession>
<evidence type="ECO:0000313" key="1">
    <source>
        <dbReference type="EMBL" id="PIK45878.1"/>
    </source>
</evidence>
<sequence>MKKEYPEVEYLSDFFISDITKVIKDNVTIAQHKELVVNDACFEAKGWYILDIASRGDGNIVTTRNASKLSSHITVSNRKSEIQRQDQMNIHVNKPVRGLLSESKAVTWDGCYEIGIYDVRDGAYSKKNVRNGITSWPSDQCVSCVTTDPVKNHIIVGTNRRHVYVFTVQLNYSHMLTLRDVIHGALDITVQRGNLLVCCNRSDKACAVTVEESQSMLMYEFTKPDFFGWDWRPTSVCTDTNEFIYMLWNAAMSCHRGCILVQYSQDGRQLLTTRRVEGNFYRLSTFAENGTEKLLISNMIWGELYTYDLLVT</sequence>
<dbReference type="EMBL" id="MRZV01000679">
    <property type="protein sequence ID" value="PIK45878.1"/>
    <property type="molecule type" value="Genomic_DNA"/>
</dbReference>
<gene>
    <name evidence="1" type="ORF">BSL78_17257</name>
</gene>
<dbReference type="InterPro" id="IPR015943">
    <property type="entry name" value="WD40/YVTN_repeat-like_dom_sf"/>
</dbReference>
<keyword evidence="2" id="KW-1185">Reference proteome</keyword>
<evidence type="ECO:0000313" key="2">
    <source>
        <dbReference type="Proteomes" id="UP000230750"/>
    </source>
</evidence>
<name>A0A2G8KCZ0_STIJA</name>
<organism evidence="1 2">
    <name type="scientific">Stichopus japonicus</name>
    <name type="common">Sea cucumber</name>
    <dbReference type="NCBI Taxonomy" id="307972"/>
    <lineage>
        <taxon>Eukaryota</taxon>
        <taxon>Metazoa</taxon>
        <taxon>Echinodermata</taxon>
        <taxon>Eleutherozoa</taxon>
        <taxon>Echinozoa</taxon>
        <taxon>Holothuroidea</taxon>
        <taxon>Aspidochirotacea</taxon>
        <taxon>Aspidochirotida</taxon>
        <taxon>Stichopodidae</taxon>
        <taxon>Apostichopus</taxon>
    </lineage>
</organism>
<dbReference type="SUPFAM" id="SSF101898">
    <property type="entry name" value="NHL repeat"/>
    <property type="match status" value="1"/>
</dbReference>
<reference evidence="1 2" key="1">
    <citation type="journal article" date="2017" name="PLoS Biol.">
        <title>The sea cucumber genome provides insights into morphological evolution and visceral regeneration.</title>
        <authorList>
            <person name="Zhang X."/>
            <person name="Sun L."/>
            <person name="Yuan J."/>
            <person name="Sun Y."/>
            <person name="Gao Y."/>
            <person name="Zhang L."/>
            <person name="Li S."/>
            <person name="Dai H."/>
            <person name="Hamel J.F."/>
            <person name="Liu C."/>
            <person name="Yu Y."/>
            <person name="Liu S."/>
            <person name="Lin W."/>
            <person name="Guo K."/>
            <person name="Jin S."/>
            <person name="Xu P."/>
            <person name="Storey K.B."/>
            <person name="Huan P."/>
            <person name="Zhang T."/>
            <person name="Zhou Y."/>
            <person name="Zhang J."/>
            <person name="Lin C."/>
            <person name="Li X."/>
            <person name="Xing L."/>
            <person name="Huo D."/>
            <person name="Sun M."/>
            <person name="Wang L."/>
            <person name="Mercier A."/>
            <person name="Li F."/>
            <person name="Yang H."/>
            <person name="Xiang J."/>
        </authorList>
    </citation>
    <scope>NUCLEOTIDE SEQUENCE [LARGE SCALE GENOMIC DNA]</scope>
    <source>
        <strain evidence="1">Shaxun</strain>
        <tissue evidence="1">Muscle</tissue>
    </source>
</reference>
<dbReference type="AlphaFoldDB" id="A0A2G8KCZ0"/>
<dbReference type="Gene3D" id="2.130.10.10">
    <property type="entry name" value="YVTN repeat-like/Quinoprotein amine dehydrogenase"/>
    <property type="match status" value="1"/>
</dbReference>
<dbReference type="Proteomes" id="UP000230750">
    <property type="component" value="Unassembled WGS sequence"/>
</dbReference>
<comment type="caution">
    <text evidence="1">The sequence shown here is derived from an EMBL/GenBank/DDBJ whole genome shotgun (WGS) entry which is preliminary data.</text>
</comment>
<proteinExistence type="predicted"/>